<accession>A0ABT1Y0X5</accession>
<feature type="domain" description="Polymerase beta nucleotidyltransferase" evidence="1">
    <location>
        <begin position="17"/>
        <end position="102"/>
    </location>
</feature>
<dbReference type="Proteomes" id="UP001524944">
    <property type="component" value="Unassembled WGS sequence"/>
</dbReference>
<evidence type="ECO:0000313" key="3">
    <source>
        <dbReference type="Proteomes" id="UP001524944"/>
    </source>
</evidence>
<dbReference type="PANTHER" id="PTHR43852:SF3">
    <property type="entry name" value="NUCLEOTIDYLTRANSFERASE"/>
    <property type="match status" value="1"/>
</dbReference>
<name>A0ABT1Y0X5_9FIRM</name>
<evidence type="ECO:0000313" key="2">
    <source>
        <dbReference type="EMBL" id="MCR6544498.1"/>
    </source>
</evidence>
<dbReference type="InterPro" id="IPR043519">
    <property type="entry name" value="NT_sf"/>
</dbReference>
<dbReference type="InterPro" id="IPR041633">
    <property type="entry name" value="Polbeta"/>
</dbReference>
<dbReference type="Gene3D" id="3.30.460.10">
    <property type="entry name" value="Beta Polymerase, domain 2"/>
    <property type="match status" value="1"/>
</dbReference>
<sequence length="105" mass="11740">MEKVYTTDEIKAKLLPVFKAAPIYKAILFGSYAKGNPTRLSDIDIVIDSRGKIRGIDFFGVLEDITEVLDIPVDLIEASQIIDGCRIQQEIAKTGVVIYERESYS</sequence>
<evidence type="ECO:0000259" key="1">
    <source>
        <dbReference type="Pfam" id="PF18765"/>
    </source>
</evidence>
<dbReference type="SUPFAM" id="SSF81301">
    <property type="entry name" value="Nucleotidyltransferase"/>
    <property type="match status" value="1"/>
</dbReference>
<proteinExistence type="predicted"/>
<keyword evidence="3" id="KW-1185">Reference proteome</keyword>
<dbReference type="Pfam" id="PF18765">
    <property type="entry name" value="Polbeta"/>
    <property type="match status" value="1"/>
</dbReference>
<dbReference type="CDD" id="cd05403">
    <property type="entry name" value="NT_KNTase_like"/>
    <property type="match status" value="1"/>
</dbReference>
<protein>
    <submittedName>
        <fullName evidence="2">Nucleotidyltransferase domain-containing protein</fullName>
    </submittedName>
</protein>
<dbReference type="PANTHER" id="PTHR43852">
    <property type="entry name" value="NUCLEOTIDYLTRANSFERASE"/>
    <property type="match status" value="1"/>
</dbReference>
<comment type="caution">
    <text evidence="2">The sequence shown here is derived from an EMBL/GenBank/DDBJ whole genome shotgun (WGS) entry which is preliminary data.</text>
</comment>
<dbReference type="InterPro" id="IPR052930">
    <property type="entry name" value="TA_antitoxin_MntA"/>
</dbReference>
<gene>
    <name evidence="2" type="ORF">NVS47_03045</name>
</gene>
<reference evidence="2 3" key="1">
    <citation type="submission" date="2022-08" db="EMBL/GenBank/DDBJ databases">
        <title>Proteogenomics of the novel Dehalobacterium formicoaceticum strain EZ94 highlights a key role of methyltransferases during anaerobic dichloromethane degradation.</title>
        <authorList>
            <person name="Wasmund K."/>
        </authorList>
    </citation>
    <scope>NUCLEOTIDE SEQUENCE [LARGE SCALE GENOMIC DNA]</scope>
    <source>
        <strain evidence="2 3">EZ94</strain>
    </source>
</reference>
<dbReference type="RefSeq" id="WP_089609963.1">
    <property type="nucleotide sequence ID" value="NZ_CP022121.1"/>
</dbReference>
<organism evidence="2 3">
    <name type="scientific">Dehalobacterium formicoaceticum</name>
    <dbReference type="NCBI Taxonomy" id="51515"/>
    <lineage>
        <taxon>Bacteria</taxon>
        <taxon>Bacillati</taxon>
        <taxon>Bacillota</taxon>
        <taxon>Clostridia</taxon>
        <taxon>Eubacteriales</taxon>
        <taxon>Peptococcaceae</taxon>
        <taxon>Dehalobacterium</taxon>
    </lineage>
</organism>
<dbReference type="EMBL" id="JANPWE010000001">
    <property type="protein sequence ID" value="MCR6544498.1"/>
    <property type="molecule type" value="Genomic_DNA"/>
</dbReference>